<accession>A0AAJ1BCC9</accession>
<feature type="compositionally biased region" description="Basic and acidic residues" evidence="1">
    <location>
        <begin position="115"/>
        <end position="126"/>
    </location>
</feature>
<gene>
    <name evidence="3" type="ORF">L0M99_07335</name>
</gene>
<organism evidence="3 4">
    <name type="scientific">Varibaculum cambriense</name>
    <dbReference type="NCBI Taxonomy" id="184870"/>
    <lineage>
        <taxon>Bacteria</taxon>
        <taxon>Bacillati</taxon>
        <taxon>Actinomycetota</taxon>
        <taxon>Actinomycetes</taxon>
        <taxon>Actinomycetales</taxon>
        <taxon>Actinomycetaceae</taxon>
        <taxon>Varibaculum</taxon>
    </lineage>
</organism>
<keyword evidence="2" id="KW-1133">Transmembrane helix</keyword>
<protein>
    <submittedName>
        <fullName evidence="3">Uncharacterized protein</fullName>
    </submittedName>
</protein>
<evidence type="ECO:0000256" key="1">
    <source>
        <dbReference type="SAM" id="MobiDB-lite"/>
    </source>
</evidence>
<dbReference type="Proteomes" id="UP001200537">
    <property type="component" value="Unassembled WGS sequence"/>
</dbReference>
<feature type="transmembrane region" description="Helical" evidence="2">
    <location>
        <begin position="333"/>
        <end position="355"/>
    </location>
</feature>
<feature type="transmembrane region" description="Helical" evidence="2">
    <location>
        <begin position="278"/>
        <end position="297"/>
    </location>
</feature>
<feature type="compositionally biased region" description="Basic and acidic residues" evidence="1">
    <location>
        <begin position="59"/>
        <end position="74"/>
    </location>
</feature>
<feature type="transmembrane region" description="Helical" evidence="2">
    <location>
        <begin position="211"/>
        <end position="230"/>
    </location>
</feature>
<proteinExistence type="predicted"/>
<dbReference type="RefSeq" id="WP_238128237.1">
    <property type="nucleotide sequence ID" value="NZ_JAKNHJ010000014.1"/>
</dbReference>
<evidence type="ECO:0000256" key="2">
    <source>
        <dbReference type="SAM" id="Phobius"/>
    </source>
</evidence>
<name>A0AAJ1BCC9_9ACTO</name>
<keyword evidence="2" id="KW-0812">Transmembrane</keyword>
<comment type="caution">
    <text evidence="3">The sequence shown here is derived from an EMBL/GenBank/DDBJ whole genome shotgun (WGS) entry which is preliminary data.</text>
</comment>
<dbReference type="AlphaFoldDB" id="A0AAJ1BCC9"/>
<reference evidence="3" key="1">
    <citation type="submission" date="2022-01" db="EMBL/GenBank/DDBJ databases">
        <title>Collection of gut derived symbiotic bacterial strains cultured from healthy donors.</title>
        <authorList>
            <person name="Lin H."/>
            <person name="Kohout C."/>
            <person name="Waligurski E."/>
            <person name="Pamer E.G."/>
        </authorList>
    </citation>
    <scope>NUCLEOTIDE SEQUENCE</scope>
    <source>
        <strain evidence="3">DFI.7.46</strain>
    </source>
</reference>
<sequence>MSKNEPDNDFTTRTWFVGEEGEEEQAPEDTLIPGEHHATSPSENDSLIAGEGISSEADSAEKENLPAEQLEHTDSAIVGTADNTNADSTDEDESTEWSAPAVSEEDATDAASPALERKSLMERSREVDEDDSGVAPAPASEVESTADRRYSLLNNSEEAKQPVEEESPHWDSVEETEPEEVLTTAERQQSFEDTIFDGATVKPTVPSRAAAHIWSLLLFLVMVPITWYLILDVATRLRTRGGDVLLPASSLNAGQWVEIVVAVIMVFLLALVARFSSLGAFITGLALTVGGAFFLVVPEQTANSLQPLLTALDNAGQQDHFYQALPSNIAHHLAWSGGSGMLLLAGLTLLAMAFLAHSARRAGRKDYLIERKVKAAEQSEPKES</sequence>
<feature type="transmembrane region" description="Helical" evidence="2">
    <location>
        <begin position="253"/>
        <end position="271"/>
    </location>
</feature>
<evidence type="ECO:0000313" key="4">
    <source>
        <dbReference type="Proteomes" id="UP001200537"/>
    </source>
</evidence>
<feature type="region of interest" description="Disordered" evidence="1">
    <location>
        <begin position="1"/>
        <end position="180"/>
    </location>
</feature>
<evidence type="ECO:0000313" key="3">
    <source>
        <dbReference type="EMBL" id="MCG4618304.1"/>
    </source>
</evidence>
<keyword evidence="2" id="KW-0472">Membrane</keyword>
<feature type="compositionally biased region" description="Basic and acidic residues" evidence="1">
    <location>
        <begin position="157"/>
        <end position="172"/>
    </location>
</feature>
<dbReference type="EMBL" id="JAKNHJ010000014">
    <property type="protein sequence ID" value="MCG4618304.1"/>
    <property type="molecule type" value="Genomic_DNA"/>
</dbReference>